<dbReference type="RefSeq" id="XP_026745628.1">
    <property type="nucleotide sequence ID" value="XM_026889827.1"/>
</dbReference>
<protein>
    <submittedName>
        <fullName evidence="10">Transmembrane protein 11 homolog, mitochondrial</fullName>
    </submittedName>
</protein>
<evidence type="ECO:0000256" key="3">
    <source>
        <dbReference type="ARBA" id="ARBA00006060"/>
    </source>
</evidence>
<keyword evidence="9" id="KW-1185">Reference proteome</keyword>
<dbReference type="PANTHER" id="PTHR15099:SF2">
    <property type="entry name" value="TRANSMEMBRANE PROTEIN 11, MITOCHONDRIAL"/>
    <property type="match status" value="1"/>
</dbReference>
<reference evidence="10" key="1">
    <citation type="submission" date="2025-08" db="UniProtKB">
        <authorList>
            <consortium name="RefSeq"/>
        </authorList>
    </citation>
    <scope>IDENTIFICATION</scope>
</reference>
<evidence type="ECO:0000313" key="9">
    <source>
        <dbReference type="Proteomes" id="UP000322000"/>
    </source>
</evidence>
<evidence type="ECO:0000256" key="1">
    <source>
        <dbReference type="ARBA" id="ARBA00002812"/>
    </source>
</evidence>
<evidence type="ECO:0000256" key="7">
    <source>
        <dbReference type="ARBA" id="ARBA00023128"/>
    </source>
</evidence>
<dbReference type="PANTHER" id="PTHR15099">
    <property type="entry name" value="PROTEIN PM1"/>
    <property type="match status" value="1"/>
</dbReference>
<gene>
    <name evidence="10" type="primary">LOC113506977</name>
</gene>
<dbReference type="InParanoid" id="A0A7E5WXQ6"/>
<evidence type="ECO:0000256" key="8">
    <source>
        <dbReference type="ARBA" id="ARBA00023136"/>
    </source>
</evidence>
<evidence type="ECO:0000256" key="6">
    <source>
        <dbReference type="ARBA" id="ARBA00022989"/>
    </source>
</evidence>
<accession>A0A7E5WXQ6</accession>
<evidence type="ECO:0000313" key="10">
    <source>
        <dbReference type="RefSeq" id="XP_026745628.1"/>
    </source>
</evidence>
<keyword evidence="8" id="KW-0472">Membrane</keyword>
<dbReference type="Proteomes" id="UP000322000">
    <property type="component" value="Unplaced"/>
</dbReference>
<dbReference type="GO" id="GO:0005743">
    <property type="term" value="C:mitochondrial inner membrane"/>
    <property type="evidence" value="ECO:0007669"/>
    <property type="project" value="UniProtKB-SubCell"/>
</dbReference>
<comment type="similarity">
    <text evidence="3">Belongs to the TMEM11 family.</text>
</comment>
<dbReference type="InterPro" id="IPR026120">
    <property type="entry name" value="TMEM11"/>
</dbReference>
<dbReference type="OrthoDB" id="9970856at2759"/>
<comment type="function">
    <text evidence="1">Plays a role in mitochondrial morphogenesis.</text>
</comment>
<dbReference type="FunCoup" id="A0A7E5WXQ6">
    <property type="interactions" value="746"/>
</dbReference>
<keyword evidence="7" id="KW-0496">Mitochondrion</keyword>
<comment type="subcellular location">
    <subcellularLocation>
        <location evidence="2">Mitochondrion inner membrane</location>
        <topology evidence="2">Multi-pass membrane protein</topology>
    </subcellularLocation>
</comment>
<evidence type="ECO:0000256" key="5">
    <source>
        <dbReference type="ARBA" id="ARBA00022792"/>
    </source>
</evidence>
<dbReference type="KEGG" id="tnl:113506977"/>
<evidence type="ECO:0000256" key="4">
    <source>
        <dbReference type="ARBA" id="ARBA00022692"/>
    </source>
</evidence>
<keyword evidence="5" id="KW-0999">Mitochondrion inner membrane</keyword>
<dbReference type="AlphaFoldDB" id="A0A7E5WXQ6"/>
<keyword evidence="6" id="KW-1133">Transmembrane helix</keyword>
<dbReference type="CTD" id="3772100"/>
<sequence length="177" mass="19756">MYKMAADESDRDLKPSSVAIIREVYDSENAHIKFEMELERALEAGVSVIVIEPEPLGEETARWIYVGNLLHKVSVYSGLCGIASGLAWSSLACAPFGIVSVLCAGCYTLSWQWDPCCKYQEEKDRRHLSTLPMLSDLTSASPVVLVHTDNKRKITLHTTVSVTAATICLWRLYNIFK</sequence>
<proteinExistence type="inferred from homology"/>
<dbReference type="GeneID" id="113506977"/>
<evidence type="ECO:0000256" key="2">
    <source>
        <dbReference type="ARBA" id="ARBA00004448"/>
    </source>
</evidence>
<dbReference type="Pfam" id="PF14972">
    <property type="entry name" value="Mito_morph_reg"/>
    <property type="match status" value="1"/>
</dbReference>
<keyword evidence="4 10" id="KW-0812">Transmembrane</keyword>
<dbReference type="GO" id="GO:0007007">
    <property type="term" value="P:inner mitochondrial membrane organization"/>
    <property type="evidence" value="ECO:0007669"/>
    <property type="project" value="TreeGrafter"/>
</dbReference>
<name>A0A7E5WXQ6_TRINI</name>
<organism evidence="9 10">
    <name type="scientific">Trichoplusia ni</name>
    <name type="common">Cabbage looper</name>
    <dbReference type="NCBI Taxonomy" id="7111"/>
    <lineage>
        <taxon>Eukaryota</taxon>
        <taxon>Metazoa</taxon>
        <taxon>Ecdysozoa</taxon>
        <taxon>Arthropoda</taxon>
        <taxon>Hexapoda</taxon>
        <taxon>Insecta</taxon>
        <taxon>Pterygota</taxon>
        <taxon>Neoptera</taxon>
        <taxon>Endopterygota</taxon>
        <taxon>Lepidoptera</taxon>
        <taxon>Glossata</taxon>
        <taxon>Ditrysia</taxon>
        <taxon>Noctuoidea</taxon>
        <taxon>Noctuidae</taxon>
        <taxon>Plusiinae</taxon>
        <taxon>Trichoplusia</taxon>
    </lineage>
</organism>